<evidence type="ECO:0000256" key="5">
    <source>
        <dbReference type="SAM" id="Phobius"/>
    </source>
</evidence>
<dbReference type="AlphaFoldDB" id="A0A4R4E612"/>
<feature type="transmembrane region" description="Helical" evidence="5">
    <location>
        <begin position="14"/>
        <end position="31"/>
    </location>
</feature>
<dbReference type="Pfam" id="PF13519">
    <property type="entry name" value="VWA_2"/>
    <property type="match status" value="1"/>
</dbReference>
<dbReference type="EMBL" id="SKFH01000008">
    <property type="protein sequence ID" value="TCZ73105.1"/>
    <property type="molecule type" value="Genomic_DNA"/>
</dbReference>
<dbReference type="SMART" id="SM00327">
    <property type="entry name" value="VWA"/>
    <property type="match status" value="1"/>
</dbReference>
<evidence type="ECO:0000313" key="8">
    <source>
        <dbReference type="Proteomes" id="UP000295164"/>
    </source>
</evidence>
<reference evidence="7 8" key="1">
    <citation type="submission" date="2019-03" db="EMBL/GenBank/DDBJ databases">
        <authorList>
            <person name="Kim M.K.M."/>
        </authorList>
    </citation>
    <scope>NUCLEOTIDE SEQUENCE [LARGE SCALE GENOMIC DNA]</scope>
    <source>
        <strain evidence="7 8">17J68-15</strain>
    </source>
</reference>
<proteinExistence type="predicted"/>
<feature type="transmembrane region" description="Helical" evidence="5">
    <location>
        <begin position="60"/>
        <end position="79"/>
    </location>
</feature>
<gene>
    <name evidence="7" type="ORF">E0486_07065</name>
</gene>
<dbReference type="PANTHER" id="PTHR22550">
    <property type="entry name" value="SPORE GERMINATION PROTEIN"/>
    <property type="match status" value="1"/>
</dbReference>
<keyword evidence="1" id="KW-1003">Cell membrane</keyword>
<evidence type="ECO:0000256" key="2">
    <source>
        <dbReference type="ARBA" id="ARBA00022692"/>
    </source>
</evidence>
<keyword evidence="3 5" id="KW-1133">Transmembrane helix</keyword>
<protein>
    <submittedName>
        <fullName evidence="7">VWA domain-containing protein</fullName>
    </submittedName>
</protein>
<sequence length="337" mass="36600">MTLPFDLQLERPEALYLLGLVPLLLLFYGWYRVRRTRALRALGEPEALKRVLPDYAPGRATVRFVLFTLAFTLGVLALANPRRPAAGDLQARSGIDQVFLLDVSNSMLATDVAPSRLDAAKSMLQAVLKARPDDRVALIVFAGHAYAQLPLTYDHGAASLFIETANPQQVSGQGTAIGEALQQAVLTFGNEENRYRTVLLLTDGETHDEDAATQAKELADHGVLINTVGIGSAGGTTIIDPQTKAPKKDESGNIVLSKLNEALLQQVAATGKGHYLHLDEPASTARALLASLSTVKNTPLIDKTQLSYEPYFQWLVGPMLLLLLAEAFIPQRKKVRA</sequence>
<comment type="caution">
    <text evidence="7">The sequence shown here is derived from an EMBL/GenBank/DDBJ whole genome shotgun (WGS) entry which is preliminary data.</text>
</comment>
<dbReference type="OrthoDB" id="6206554at2"/>
<feature type="domain" description="VWFA" evidence="6">
    <location>
        <begin position="96"/>
        <end position="292"/>
    </location>
</feature>
<dbReference type="InterPro" id="IPR036465">
    <property type="entry name" value="vWFA_dom_sf"/>
</dbReference>
<evidence type="ECO:0000313" key="7">
    <source>
        <dbReference type="EMBL" id="TCZ73105.1"/>
    </source>
</evidence>
<name>A0A4R4E612_9BACT</name>
<dbReference type="InterPro" id="IPR002035">
    <property type="entry name" value="VWF_A"/>
</dbReference>
<dbReference type="PROSITE" id="PS50234">
    <property type="entry name" value="VWFA"/>
    <property type="match status" value="1"/>
</dbReference>
<evidence type="ECO:0000259" key="6">
    <source>
        <dbReference type="PROSITE" id="PS50234"/>
    </source>
</evidence>
<evidence type="ECO:0000256" key="4">
    <source>
        <dbReference type="ARBA" id="ARBA00023136"/>
    </source>
</evidence>
<dbReference type="PANTHER" id="PTHR22550:SF5">
    <property type="entry name" value="LEUCINE ZIPPER PROTEIN 4"/>
    <property type="match status" value="1"/>
</dbReference>
<keyword evidence="8" id="KW-1185">Reference proteome</keyword>
<evidence type="ECO:0000256" key="1">
    <source>
        <dbReference type="ARBA" id="ARBA00022475"/>
    </source>
</evidence>
<dbReference type="SUPFAM" id="SSF53300">
    <property type="entry name" value="vWA-like"/>
    <property type="match status" value="1"/>
</dbReference>
<dbReference type="InterPro" id="IPR050768">
    <property type="entry name" value="UPF0353/GerABKA_families"/>
</dbReference>
<dbReference type="Gene3D" id="3.40.50.410">
    <property type="entry name" value="von Willebrand factor, type A domain"/>
    <property type="match status" value="1"/>
</dbReference>
<keyword evidence="2 5" id="KW-0812">Transmembrane</keyword>
<keyword evidence="4 5" id="KW-0472">Membrane</keyword>
<dbReference type="Proteomes" id="UP000295164">
    <property type="component" value="Unassembled WGS sequence"/>
</dbReference>
<evidence type="ECO:0000256" key="3">
    <source>
        <dbReference type="ARBA" id="ARBA00022989"/>
    </source>
</evidence>
<accession>A0A4R4E612</accession>
<organism evidence="7 8">
    <name type="scientific">Flaviaesturariibacter aridisoli</name>
    <dbReference type="NCBI Taxonomy" id="2545761"/>
    <lineage>
        <taxon>Bacteria</taxon>
        <taxon>Pseudomonadati</taxon>
        <taxon>Bacteroidota</taxon>
        <taxon>Chitinophagia</taxon>
        <taxon>Chitinophagales</taxon>
        <taxon>Chitinophagaceae</taxon>
        <taxon>Flaviaestuariibacter</taxon>
    </lineage>
</organism>